<evidence type="ECO:0000256" key="2">
    <source>
        <dbReference type="ARBA" id="ARBA00023015"/>
    </source>
</evidence>
<evidence type="ECO:0000313" key="6">
    <source>
        <dbReference type="Proteomes" id="UP000504603"/>
    </source>
</evidence>
<dbReference type="AlphaFoldDB" id="A0A6J1C4J2"/>
<gene>
    <name evidence="7" type="primary">LOC111007855</name>
</gene>
<dbReference type="GeneID" id="111007855"/>
<dbReference type="InterPro" id="IPR009057">
    <property type="entry name" value="Homeodomain-like_sf"/>
</dbReference>
<dbReference type="RefSeq" id="XP_022136072.1">
    <property type="nucleotide sequence ID" value="XM_022280380.1"/>
</dbReference>
<dbReference type="CDD" id="cd00167">
    <property type="entry name" value="SANT"/>
    <property type="match status" value="1"/>
</dbReference>
<reference evidence="7" key="1">
    <citation type="submission" date="2025-08" db="UniProtKB">
        <authorList>
            <consortium name="RefSeq"/>
        </authorList>
    </citation>
    <scope>IDENTIFICATION</scope>
    <source>
        <strain evidence="7">OHB3-1</strain>
    </source>
</reference>
<dbReference type="FunFam" id="1.10.10.60:FF:000154">
    <property type="entry name" value="Transcription factor SRM1"/>
    <property type="match status" value="1"/>
</dbReference>
<keyword evidence="2" id="KW-0805">Transcription regulation</keyword>
<dbReference type="GO" id="GO:0003700">
    <property type="term" value="F:DNA-binding transcription factor activity"/>
    <property type="evidence" value="ECO:0007669"/>
    <property type="project" value="InterPro"/>
</dbReference>
<sequence length="85" mass="9519">MASMSAHGSDGAWSAMQNKAFERALAVYDEDTPQRWLNVANAIGGKTEEEVKRHYQLLVEDVKHIESGEVPFPYRSSGGCYDNDR</sequence>
<evidence type="ECO:0000256" key="4">
    <source>
        <dbReference type="ARBA" id="ARBA00023242"/>
    </source>
</evidence>
<dbReference type="Gene3D" id="1.10.10.60">
    <property type="entry name" value="Homeodomain-like"/>
    <property type="match status" value="1"/>
</dbReference>
<dbReference type="KEGG" id="mcha:111007855"/>
<comment type="subcellular location">
    <subcellularLocation>
        <location evidence="1">Nucleus</location>
    </subcellularLocation>
</comment>
<dbReference type="PANTHER" id="PTHR43952:SF68">
    <property type="entry name" value="PROTEIN RADIALIS-LIKE 1"/>
    <property type="match status" value="1"/>
</dbReference>
<evidence type="ECO:0000256" key="1">
    <source>
        <dbReference type="ARBA" id="ARBA00004123"/>
    </source>
</evidence>
<dbReference type="Pfam" id="PF00249">
    <property type="entry name" value="Myb_DNA-binding"/>
    <property type="match status" value="1"/>
</dbReference>
<keyword evidence="4" id="KW-0539">Nucleus</keyword>
<keyword evidence="6" id="KW-1185">Reference proteome</keyword>
<evidence type="ECO:0000256" key="3">
    <source>
        <dbReference type="ARBA" id="ARBA00023163"/>
    </source>
</evidence>
<name>A0A6J1C4J2_MOMCH</name>
<keyword evidence="3" id="KW-0804">Transcription</keyword>
<dbReference type="SMART" id="SM00717">
    <property type="entry name" value="SANT"/>
    <property type="match status" value="1"/>
</dbReference>
<evidence type="ECO:0000259" key="5">
    <source>
        <dbReference type="SMART" id="SM00717"/>
    </source>
</evidence>
<organism evidence="6 7">
    <name type="scientific">Momordica charantia</name>
    <name type="common">Bitter gourd</name>
    <name type="synonym">Balsam pear</name>
    <dbReference type="NCBI Taxonomy" id="3673"/>
    <lineage>
        <taxon>Eukaryota</taxon>
        <taxon>Viridiplantae</taxon>
        <taxon>Streptophyta</taxon>
        <taxon>Embryophyta</taxon>
        <taxon>Tracheophyta</taxon>
        <taxon>Spermatophyta</taxon>
        <taxon>Magnoliopsida</taxon>
        <taxon>eudicotyledons</taxon>
        <taxon>Gunneridae</taxon>
        <taxon>Pentapetalae</taxon>
        <taxon>rosids</taxon>
        <taxon>fabids</taxon>
        <taxon>Cucurbitales</taxon>
        <taxon>Cucurbitaceae</taxon>
        <taxon>Momordiceae</taxon>
        <taxon>Momordica</taxon>
    </lineage>
</organism>
<protein>
    <submittedName>
        <fullName evidence="7">Protein RADIALIS-like 1</fullName>
    </submittedName>
</protein>
<dbReference type="InterPro" id="IPR001005">
    <property type="entry name" value="SANT/Myb"/>
</dbReference>
<feature type="domain" description="Myb-like" evidence="5">
    <location>
        <begin position="9"/>
        <end position="61"/>
    </location>
</feature>
<proteinExistence type="predicted"/>
<dbReference type="InterPro" id="IPR044636">
    <property type="entry name" value="RADIALIS-like"/>
</dbReference>
<dbReference type="OrthoDB" id="118550at2759"/>
<dbReference type="GO" id="GO:0005634">
    <property type="term" value="C:nucleus"/>
    <property type="evidence" value="ECO:0007669"/>
    <property type="project" value="UniProtKB-SubCell"/>
</dbReference>
<dbReference type="SUPFAM" id="SSF46689">
    <property type="entry name" value="Homeodomain-like"/>
    <property type="match status" value="1"/>
</dbReference>
<dbReference type="PANTHER" id="PTHR43952">
    <property type="entry name" value="MYB FAMILY TRANSCRIPTION FACTOR-RELATED"/>
    <property type="match status" value="1"/>
</dbReference>
<evidence type="ECO:0000313" key="7">
    <source>
        <dbReference type="RefSeq" id="XP_022136072.1"/>
    </source>
</evidence>
<dbReference type="Proteomes" id="UP000504603">
    <property type="component" value="Unplaced"/>
</dbReference>
<accession>A0A6J1C4J2</accession>